<dbReference type="PANTHER" id="PTHR13887">
    <property type="entry name" value="GLUTATHIONE S-TRANSFERASE KAPPA"/>
    <property type="match status" value="1"/>
</dbReference>
<dbReference type="EMBL" id="CP011542">
    <property type="protein sequence ID" value="AKK07341.1"/>
    <property type="molecule type" value="Genomic_DNA"/>
</dbReference>
<dbReference type="Proteomes" id="UP000035199">
    <property type="component" value="Chromosome"/>
</dbReference>
<gene>
    <name evidence="2" type="ORF">CMUST_15260</name>
</gene>
<dbReference type="GO" id="GO:0016491">
    <property type="term" value="F:oxidoreductase activity"/>
    <property type="evidence" value="ECO:0007669"/>
    <property type="project" value="InterPro"/>
</dbReference>
<dbReference type="STRING" id="571915.CMUST_15260"/>
<keyword evidence="3" id="KW-1185">Reference proteome</keyword>
<dbReference type="InterPro" id="IPR036249">
    <property type="entry name" value="Thioredoxin-like_sf"/>
</dbReference>
<sequence length="213" mass="23460">MNIDIWSDYVCPFCWVGKRNLEIALREFEHADAVTITWHPFELDPHAPTEVTGTLVEKIAQKYNLSLEQSLATQKGLQAKAKAVGLDFNYEEAKATNTFDAHRLSFLASKFSLADVFDDAAKKAYFTDGKSLAHHDTLVELATSVGLPKEEVLNVLASDAYSDEVRQSEETAHRLGVTGVPFYVFNNTIAVSGAQPPGVFVEALRQAWAAGEP</sequence>
<dbReference type="PATRIC" id="fig|571915.4.peg.3277"/>
<feature type="domain" description="DSBA-like thioredoxin" evidence="1">
    <location>
        <begin position="3"/>
        <end position="204"/>
    </location>
</feature>
<dbReference type="PANTHER" id="PTHR13887:SF41">
    <property type="entry name" value="THIOREDOXIN SUPERFAMILY PROTEIN"/>
    <property type="match status" value="1"/>
</dbReference>
<accession>A0A0G3H1Q4</accession>
<evidence type="ECO:0000259" key="1">
    <source>
        <dbReference type="Pfam" id="PF01323"/>
    </source>
</evidence>
<dbReference type="AlphaFoldDB" id="A0A0G3H1Q4"/>
<evidence type="ECO:0000313" key="3">
    <source>
        <dbReference type="Proteomes" id="UP000035199"/>
    </source>
</evidence>
<dbReference type="InterPro" id="IPR001853">
    <property type="entry name" value="DSBA-like_thioredoxin_dom"/>
</dbReference>
<dbReference type="KEGG" id="cmv:CMUST_15260"/>
<dbReference type="CDD" id="cd03024">
    <property type="entry name" value="DsbA_FrnE"/>
    <property type="match status" value="1"/>
</dbReference>
<dbReference type="OrthoDB" id="9799122at2"/>
<dbReference type="SUPFAM" id="SSF52833">
    <property type="entry name" value="Thioredoxin-like"/>
    <property type="match status" value="1"/>
</dbReference>
<dbReference type="RefSeq" id="WP_047263186.1">
    <property type="nucleotide sequence ID" value="NZ_CP011542.1"/>
</dbReference>
<reference evidence="3" key="2">
    <citation type="submission" date="2015-05" db="EMBL/GenBank/DDBJ databases">
        <title>Complete genome sequence of Corynebacterium mustelae DSM 45274, isolated from various tissues of a male ferret with lethal sepsis.</title>
        <authorList>
            <person name="Ruckert C."/>
            <person name="Albersmeier A."/>
            <person name="Winkler A."/>
            <person name="Tauch A."/>
        </authorList>
    </citation>
    <scope>NUCLEOTIDE SEQUENCE [LARGE SCALE GENOMIC DNA]</scope>
    <source>
        <strain evidence="3">DSM 45274</strain>
    </source>
</reference>
<evidence type="ECO:0000313" key="2">
    <source>
        <dbReference type="EMBL" id="AKK07341.1"/>
    </source>
</evidence>
<dbReference type="Gene3D" id="3.40.30.10">
    <property type="entry name" value="Glutaredoxin"/>
    <property type="match status" value="1"/>
</dbReference>
<reference evidence="2 3" key="1">
    <citation type="journal article" date="2015" name="Genome Announc.">
        <title>Complete Genome Sequence of the Type Strain Corynebacterium mustelae DSM 45274, Isolated from Various Tissues of a Male Ferret with Lethal Sepsis.</title>
        <authorList>
            <person name="Ruckert C."/>
            <person name="Eimer J."/>
            <person name="Winkler A."/>
            <person name="Tauch A."/>
        </authorList>
    </citation>
    <scope>NUCLEOTIDE SEQUENCE [LARGE SCALE GENOMIC DNA]</scope>
    <source>
        <strain evidence="2 3">DSM 45274</strain>
    </source>
</reference>
<organism evidence="2 3">
    <name type="scientific">Corynebacterium mustelae</name>
    <dbReference type="NCBI Taxonomy" id="571915"/>
    <lineage>
        <taxon>Bacteria</taxon>
        <taxon>Bacillati</taxon>
        <taxon>Actinomycetota</taxon>
        <taxon>Actinomycetes</taxon>
        <taxon>Mycobacteriales</taxon>
        <taxon>Corynebacteriaceae</taxon>
        <taxon>Corynebacterium</taxon>
    </lineage>
</organism>
<dbReference type="Pfam" id="PF01323">
    <property type="entry name" value="DSBA"/>
    <property type="match status" value="1"/>
</dbReference>
<protein>
    <submittedName>
        <fullName evidence="2">FrnE protein</fullName>
    </submittedName>
</protein>
<name>A0A0G3H1Q4_9CORY</name>
<proteinExistence type="predicted"/>